<accession>A0A2P2NWZ3</accession>
<proteinExistence type="predicted"/>
<dbReference type="AlphaFoldDB" id="A0A2P2NWZ3"/>
<dbReference type="EMBL" id="GGEC01066574">
    <property type="protein sequence ID" value="MBX47058.1"/>
    <property type="molecule type" value="Transcribed_RNA"/>
</dbReference>
<sequence>MNVPGASNTLHQDTFIHAFPSIPLLAAYSVMVHQLMNDGPKLGESSLSG</sequence>
<name>A0A2P2NWZ3_RHIMU</name>
<reference evidence="1" key="1">
    <citation type="submission" date="2018-02" db="EMBL/GenBank/DDBJ databases">
        <title>Rhizophora mucronata_Transcriptome.</title>
        <authorList>
            <person name="Meera S.P."/>
            <person name="Sreeshan A."/>
            <person name="Augustine A."/>
        </authorList>
    </citation>
    <scope>NUCLEOTIDE SEQUENCE</scope>
    <source>
        <tissue evidence="1">Leaf</tissue>
    </source>
</reference>
<evidence type="ECO:0000313" key="1">
    <source>
        <dbReference type="EMBL" id="MBX47058.1"/>
    </source>
</evidence>
<protein>
    <submittedName>
        <fullName evidence="1">Uncharacterized protein</fullName>
    </submittedName>
</protein>
<organism evidence="1">
    <name type="scientific">Rhizophora mucronata</name>
    <name type="common">Asiatic mangrove</name>
    <dbReference type="NCBI Taxonomy" id="61149"/>
    <lineage>
        <taxon>Eukaryota</taxon>
        <taxon>Viridiplantae</taxon>
        <taxon>Streptophyta</taxon>
        <taxon>Embryophyta</taxon>
        <taxon>Tracheophyta</taxon>
        <taxon>Spermatophyta</taxon>
        <taxon>Magnoliopsida</taxon>
        <taxon>eudicotyledons</taxon>
        <taxon>Gunneridae</taxon>
        <taxon>Pentapetalae</taxon>
        <taxon>rosids</taxon>
        <taxon>fabids</taxon>
        <taxon>Malpighiales</taxon>
        <taxon>Rhizophoraceae</taxon>
        <taxon>Rhizophora</taxon>
    </lineage>
</organism>